<dbReference type="AlphaFoldDB" id="A0A0P6XRJ4"/>
<keyword evidence="3" id="KW-1185">Reference proteome</keyword>
<dbReference type="EMBL" id="LGCL01000039">
    <property type="protein sequence ID" value="KPL72277.1"/>
    <property type="molecule type" value="Genomic_DNA"/>
</dbReference>
<dbReference type="Proteomes" id="UP000050417">
    <property type="component" value="Unassembled WGS sequence"/>
</dbReference>
<name>A0A0P6XRJ4_9CHLR</name>
<comment type="caution">
    <text evidence="2">The sequence shown here is derived from an EMBL/GenBank/DDBJ whole genome shotgun (WGS) entry which is preliminary data.</text>
</comment>
<evidence type="ECO:0000313" key="3">
    <source>
        <dbReference type="Proteomes" id="UP000050417"/>
    </source>
</evidence>
<dbReference type="RefSeq" id="WP_075063996.1">
    <property type="nucleotide sequence ID" value="NZ_LGCL01000039.1"/>
</dbReference>
<evidence type="ECO:0000256" key="1">
    <source>
        <dbReference type="SAM" id="MobiDB-lite"/>
    </source>
</evidence>
<gene>
    <name evidence="2" type="ORF">ADN00_15800</name>
</gene>
<feature type="region of interest" description="Disordered" evidence="1">
    <location>
        <begin position="72"/>
        <end position="95"/>
    </location>
</feature>
<organism evidence="2 3">
    <name type="scientific">Ornatilinea apprima</name>
    <dbReference type="NCBI Taxonomy" id="1134406"/>
    <lineage>
        <taxon>Bacteria</taxon>
        <taxon>Bacillati</taxon>
        <taxon>Chloroflexota</taxon>
        <taxon>Anaerolineae</taxon>
        <taxon>Anaerolineales</taxon>
        <taxon>Anaerolineaceae</taxon>
        <taxon>Ornatilinea</taxon>
    </lineage>
</organism>
<proteinExistence type="predicted"/>
<sequence>MSDTGSKPKNHTHSTIAGLEELTAFLLSLKWATQIFDGHLRTMQDELEVMKKKIDQALEIVNTVRKGPYAYSDDEVNSAPKNQPKFRIRPGGNSR</sequence>
<protein>
    <submittedName>
        <fullName evidence="2">Uncharacterized protein</fullName>
    </submittedName>
</protein>
<accession>A0A0P6XRJ4</accession>
<evidence type="ECO:0000313" key="2">
    <source>
        <dbReference type="EMBL" id="KPL72277.1"/>
    </source>
</evidence>
<reference evidence="2 3" key="1">
    <citation type="submission" date="2015-07" db="EMBL/GenBank/DDBJ databases">
        <title>Genome sequence of Ornatilinea apprima DSM 23815.</title>
        <authorList>
            <person name="Hemp J."/>
            <person name="Ward L.M."/>
            <person name="Pace L.A."/>
            <person name="Fischer W.W."/>
        </authorList>
    </citation>
    <scope>NUCLEOTIDE SEQUENCE [LARGE SCALE GENOMIC DNA]</scope>
    <source>
        <strain evidence="2 3">P3M-1</strain>
    </source>
</reference>